<accession>A0A2I0TKR5</accession>
<feature type="region of interest" description="Disordered" evidence="1">
    <location>
        <begin position="62"/>
        <end position="89"/>
    </location>
</feature>
<reference evidence="4" key="1">
    <citation type="submission" date="2017-11" db="EMBL/GenBank/DDBJ databases">
        <authorList>
            <person name="Lima N.C."/>
            <person name="Parody-Merino A.M."/>
            <person name="Battley P.F."/>
            <person name="Fidler A.E."/>
            <person name="Prosdocimi F."/>
        </authorList>
    </citation>
    <scope>NUCLEOTIDE SEQUENCE [LARGE SCALE GENOMIC DNA]</scope>
</reference>
<organism evidence="3 4">
    <name type="scientific">Limosa lapponica baueri</name>
    <dbReference type="NCBI Taxonomy" id="1758121"/>
    <lineage>
        <taxon>Eukaryota</taxon>
        <taxon>Metazoa</taxon>
        <taxon>Chordata</taxon>
        <taxon>Craniata</taxon>
        <taxon>Vertebrata</taxon>
        <taxon>Euteleostomi</taxon>
        <taxon>Archelosauria</taxon>
        <taxon>Archosauria</taxon>
        <taxon>Dinosauria</taxon>
        <taxon>Saurischia</taxon>
        <taxon>Theropoda</taxon>
        <taxon>Coelurosauria</taxon>
        <taxon>Aves</taxon>
        <taxon>Neognathae</taxon>
        <taxon>Neoaves</taxon>
        <taxon>Charadriiformes</taxon>
        <taxon>Scolopacidae</taxon>
        <taxon>Limosa</taxon>
    </lineage>
</organism>
<dbReference type="EMBL" id="KZ509133">
    <property type="protein sequence ID" value="PKU34410.1"/>
    <property type="molecule type" value="Genomic_DNA"/>
</dbReference>
<evidence type="ECO:0000313" key="3">
    <source>
        <dbReference type="EMBL" id="PKU34410.1"/>
    </source>
</evidence>
<keyword evidence="4" id="KW-1185">Reference proteome</keyword>
<keyword evidence="2" id="KW-0472">Membrane</keyword>
<evidence type="ECO:0000256" key="1">
    <source>
        <dbReference type="SAM" id="MobiDB-lite"/>
    </source>
</evidence>
<proteinExistence type="predicted"/>
<keyword evidence="2" id="KW-1133">Transmembrane helix</keyword>
<evidence type="ECO:0000256" key="2">
    <source>
        <dbReference type="SAM" id="Phobius"/>
    </source>
</evidence>
<dbReference type="AlphaFoldDB" id="A0A2I0TKR5"/>
<name>A0A2I0TKR5_LIMLA</name>
<feature type="transmembrane region" description="Helical" evidence="2">
    <location>
        <begin position="39"/>
        <end position="57"/>
    </location>
</feature>
<dbReference type="OrthoDB" id="9375704at2759"/>
<sequence>MISKRFADRLVVVSGASTQNSNAVEPEKQVDSTVKMAGVIAGLLMFVIILLGAMLTIKRRKLAKKQKETQTSTQREMGPVATSDKTSTKLSAVHNEEAFSSSCQDVNGFSKFNLLAMDMSPLESSGFLKGPIPMGTMLRSWE</sequence>
<dbReference type="Proteomes" id="UP000233556">
    <property type="component" value="Unassembled WGS sequence"/>
</dbReference>
<gene>
    <name evidence="3" type="ORF">llap_15286</name>
</gene>
<reference evidence="4" key="2">
    <citation type="submission" date="2017-12" db="EMBL/GenBank/DDBJ databases">
        <title>Genome sequence of the Bar-tailed Godwit (Limosa lapponica baueri).</title>
        <authorList>
            <person name="Lima N.C.B."/>
            <person name="Parody-Merino A.M."/>
            <person name="Battley P.F."/>
            <person name="Fidler A.E."/>
            <person name="Prosdocimi F."/>
        </authorList>
    </citation>
    <scope>NUCLEOTIDE SEQUENCE [LARGE SCALE GENOMIC DNA]</scope>
</reference>
<keyword evidence="2" id="KW-0812">Transmembrane</keyword>
<evidence type="ECO:0000313" key="4">
    <source>
        <dbReference type="Proteomes" id="UP000233556"/>
    </source>
</evidence>
<protein>
    <submittedName>
        <fullName evidence="3">Uncharacterized protein</fullName>
    </submittedName>
</protein>